<proteinExistence type="predicted"/>
<evidence type="ECO:0000313" key="2">
    <source>
        <dbReference type="Proteomes" id="UP000003704"/>
    </source>
</evidence>
<gene>
    <name evidence="1" type="ORF">WQQ_18360</name>
</gene>
<dbReference type="Proteomes" id="UP000003704">
    <property type="component" value="Unassembled WGS sequence"/>
</dbReference>
<dbReference type="EMBL" id="AKGD01000001">
    <property type="protein sequence ID" value="EIT71699.1"/>
    <property type="molecule type" value="Genomic_DNA"/>
</dbReference>
<dbReference type="OrthoDB" id="6191549at2"/>
<evidence type="ECO:0008006" key="3">
    <source>
        <dbReference type="Google" id="ProtNLM"/>
    </source>
</evidence>
<keyword evidence="2" id="KW-1185">Reference proteome</keyword>
<protein>
    <recommendedName>
        <fullName evidence="3">Dicarboxylate transport domain-containing protein</fullName>
    </recommendedName>
</protein>
<dbReference type="STRING" id="1172194.WQQ_18360"/>
<name>I7ZIE3_9GAMM</name>
<dbReference type="RefSeq" id="WP_007184785.1">
    <property type="nucleotide sequence ID" value="NZ_AKGD01000001.1"/>
</dbReference>
<dbReference type="AlphaFoldDB" id="I7ZIE3"/>
<dbReference type="PATRIC" id="fig|1172194.4.peg.1776"/>
<sequence length="605" mass="64743">MTALAAGLVWWAGQATAALQVRVEIGKAEGGPLPMSVRDLVAGCVLHATGSALHCDDAELSFRSEPGGVSQLQGSGVWSPSSWEAQLLPSTLLGGTVEGQAHYLRDSRGRGQADASLRLDGLSYEGASGRYATDKGSVALDVLALLDGAIARFDVRLSSSAGQAYVEPVFIDLAAHPLELSIDGVWDSSARLLRDLNLSGSQTDLIGNLSAQISAIRAAGPFRIEQASLNARDVRLDGLVAGYLVPFLAGTPWESISASGSADLKFAVAHNAPVAADLELRSATLKAAQPASAIENLDGSVHWVRDGDAEPSSLRWDAANYASLPLGPASLRFEASRLGLHLLEPMRQPILDGALVVQRFALADVGKPSMSADLVAELEPIELGALCRALGWPEFGGRLSGRVPGVQLRDGELSLDGGLDAKVFGGDVRIGSLRMPDVFGRLRKLLADVQLRNLDLRQLTQAFSFGRIDGHIDGDVSGLRMLDWQPVAFDARLYSSPNDPGRRRISQRAIDNLSSLGGGPTGLLSRGALRFFDDFGYRRIGWSCKLVDGVCLMDGIEPTEDGGYVLVEGRWLPRIEVVGYERRVDWNRFVEQLLAVRQSQGVEIR</sequence>
<evidence type="ECO:0000313" key="1">
    <source>
        <dbReference type="EMBL" id="EIT71699.1"/>
    </source>
</evidence>
<comment type="caution">
    <text evidence="1">The sequence shown here is derived from an EMBL/GenBank/DDBJ whole genome shotgun (WGS) entry which is preliminary data.</text>
</comment>
<organism evidence="1 2">
    <name type="scientific">Hydrocarboniphaga effusa AP103</name>
    <dbReference type="NCBI Taxonomy" id="1172194"/>
    <lineage>
        <taxon>Bacteria</taxon>
        <taxon>Pseudomonadati</taxon>
        <taxon>Pseudomonadota</taxon>
        <taxon>Gammaproteobacteria</taxon>
        <taxon>Nevskiales</taxon>
        <taxon>Nevskiaceae</taxon>
        <taxon>Hydrocarboniphaga</taxon>
    </lineage>
</organism>
<accession>I7ZIE3</accession>
<reference evidence="1 2" key="1">
    <citation type="journal article" date="2012" name="J. Bacteriol.">
        <title>Genome Sequence of n-Alkane-Degrading Hydrocarboniphaga effusa Strain AP103T (ATCC BAA-332T).</title>
        <authorList>
            <person name="Chang H.K."/>
            <person name="Zylstra G.J."/>
            <person name="Chae J.C."/>
        </authorList>
    </citation>
    <scope>NUCLEOTIDE SEQUENCE [LARGE SCALE GENOMIC DNA]</scope>
    <source>
        <strain evidence="1 2">AP103</strain>
    </source>
</reference>